<keyword evidence="1" id="KW-0472">Membrane</keyword>
<dbReference type="PANTHER" id="PTHR38568:SF2">
    <property type="entry name" value="DUF445 DOMAIN-CONTAINING PROTEIN"/>
    <property type="match status" value="1"/>
</dbReference>
<proteinExistence type="predicted"/>
<keyword evidence="3" id="KW-1185">Reference proteome</keyword>
<protein>
    <recommendedName>
        <fullName evidence="4">DUF445 domain-containing protein</fullName>
    </recommendedName>
</protein>
<dbReference type="Proteomes" id="UP001165060">
    <property type="component" value="Unassembled WGS sequence"/>
</dbReference>
<accession>A0ABQ6N0L6</accession>
<feature type="transmembrane region" description="Helical" evidence="1">
    <location>
        <begin position="245"/>
        <end position="266"/>
    </location>
</feature>
<dbReference type="PANTHER" id="PTHR38568">
    <property type="entry name" value="DUF445 DOMAIN-CONTAINING PROTEIN-RELATED"/>
    <property type="match status" value="1"/>
</dbReference>
<keyword evidence="1" id="KW-0812">Transmembrane</keyword>
<comment type="caution">
    <text evidence="2">The sequence shown here is derived from an EMBL/GenBank/DDBJ whole genome shotgun (WGS) entry which is preliminary data.</text>
</comment>
<feature type="transmembrane region" description="Helical" evidence="1">
    <location>
        <begin position="29"/>
        <end position="47"/>
    </location>
</feature>
<keyword evidence="1" id="KW-1133">Transmembrane helix</keyword>
<feature type="transmembrane region" description="Helical" evidence="1">
    <location>
        <begin position="53"/>
        <end position="75"/>
    </location>
</feature>
<name>A0ABQ6N0L6_9STRA</name>
<evidence type="ECO:0000313" key="3">
    <source>
        <dbReference type="Proteomes" id="UP001165060"/>
    </source>
</evidence>
<sequence>MSEAPAQKLLPAPASPLPSFLQSMNMGDLSNTLAGVIMVAGVALHAATPTNAFAKYLLSFGLFSFAGGITNWLAVKMLFDKIPFLYGSGVIPRQFVAIRETVKATIMKTFFDQEYLSDYINDRARGMISELDLGSRIKDGMNKPEFDTKLVAKMEDMATKPEGMLIQTMAGMFGGVPQMLPVIKPLILGFADEFASSVGDNFDIKEFISVDKIRDELDKLMTEKLQQLTPERVKVLMEEVIRSHLSWLIVWGNVFGGVLGIVSQAFGYGA</sequence>
<dbReference type="EMBL" id="BRYB01000744">
    <property type="protein sequence ID" value="GMI36694.1"/>
    <property type="molecule type" value="Genomic_DNA"/>
</dbReference>
<evidence type="ECO:0008006" key="4">
    <source>
        <dbReference type="Google" id="ProtNLM"/>
    </source>
</evidence>
<evidence type="ECO:0000313" key="2">
    <source>
        <dbReference type="EMBL" id="GMI36694.1"/>
    </source>
</evidence>
<evidence type="ECO:0000256" key="1">
    <source>
        <dbReference type="SAM" id="Phobius"/>
    </source>
</evidence>
<organism evidence="2 3">
    <name type="scientific">Tetraparma gracilis</name>
    <dbReference type="NCBI Taxonomy" id="2962635"/>
    <lineage>
        <taxon>Eukaryota</taxon>
        <taxon>Sar</taxon>
        <taxon>Stramenopiles</taxon>
        <taxon>Ochrophyta</taxon>
        <taxon>Bolidophyceae</taxon>
        <taxon>Parmales</taxon>
        <taxon>Triparmaceae</taxon>
        <taxon>Tetraparma</taxon>
    </lineage>
</organism>
<gene>
    <name evidence="2" type="ORF">TeGR_g10702</name>
</gene>
<reference evidence="2 3" key="1">
    <citation type="journal article" date="2023" name="Commun. Biol.">
        <title>Genome analysis of Parmales, the sister group of diatoms, reveals the evolutionary specialization of diatoms from phago-mixotrophs to photoautotrophs.</title>
        <authorList>
            <person name="Ban H."/>
            <person name="Sato S."/>
            <person name="Yoshikawa S."/>
            <person name="Yamada K."/>
            <person name="Nakamura Y."/>
            <person name="Ichinomiya M."/>
            <person name="Sato N."/>
            <person name="Blanc-Mathieu R."/>
            <person name="Endo H."/>
            <person name="Kuwata A."/>
            <person name="Ogata H."/>
        </authorList>
    </citation>
    <scope>NUCLEOTIDE SEQUENCE [LARGE SCALE GENOMIC DNA]</scope>
</reference>